<evidence type="ECO:0000259" key="4">
    <source>
        <dbReference type="PROSITE" id="PS50089"/>
    </source>
</evidence>
<comment type="caution">
    <text evidence="5">The sequence shown here is derived from an EMBL/GenBank/DDBJ whole genome shotgun (WGS) entry which is preliminary data.</text>
</comment>
<evidence type="ECO:0000256" key="3">
    <source>
        <dbReference type="ARBA" id="ARBA00022833"/>
    </source>
</evidence>
<keyword evidence="2" id="KW-0863">Zinc-finger</keyword>
<dbReference type="Pfam" id="PF13445">
    <property type="entry name" value="zf-RING_UBOX"/>
    <property type="match status" value="1"/>
</dbReference>
<accession>A0A0F9C6Y4</accession>
<dbReference type="InterPro" id="IPR001841">
    <property type="entry name" value="Znf_RING"/>
</dbReference>
<evidence type="ECO:0000256" key="2">
    <source>
        <dbReference type="ARBA" id="ARBA00022771"/>
    </source>
</evidence>
<feature type="domain" description="RING-type" evidence="4">
    <location>
        <begin position="12"/>
        <end position="57"/>
    </location>
</feature>
<dbReference type="AlphaFoldDB" id="A0A0F9C6Y4"/>
<dbReference type="PANTHER" id="PTHR25462:SF229">
    <property type="entry name" value="TRANSCRIPTION INTERMEDIARY FACTOR 1-BETA"/>
    <property type="match status" value="1"/>
</dbReference>
<dbReference type="GO" id="GO:0006513">
    <property type="term" value="P:protein monoubiquitination"/>
    <property type="evidence" value="ECO:0007669"/>
    <property type="project" value="TreeGrafter"/>
</dbReference>
<dbReference type="GO" id="GO:0008270">
    <property type="term" value="F:zinc ion binding"/>
    <property type="evidence" value="ECO:0007669"/>
    <property type="project" value="UniProtKB-KW"/>
</dbReference>
<dbReference type="PANTHER" id="PTHR25462">
    <property type="entry name" value="BONUS, ISOFORM C-RELATED"/>
    <property type="match status" value="1"/>
</dbReference>
<dbReference type="InterPro" id="IPR013083">
    <property type="entry name" value="Znf_RING/FYVE/PHD"/>
</dbReference>
<dbReference type="PROSITE" id="PS00518">
    <property type="entry name" value="ZF_RING_1"/>
    <property type="match status" value="1"/>
</dbReference>
<keyword evidence="1" id="KW-0479">Metal-binding</keyword>
<reference evidence="5" key="1">
    <citation type="journal article" date="2015" name="Nature">
        <title>Complex archaea that bridge the gap between prokaryotes and eukaryotes.</title>
        <authorList>
            <person name="Spang A."/>
            <person name="Saw J.H."/>
            <person name="Jorgensen S.L."/>
            <person name="Zaremba-Niedzwiedzka K."/>
            <person name="Martijn J."/>
            <person name="Lind A.E."/>
            <person name="van Eijk R."/>
            <person name="Schleper C."/>
            <person name="Guy L."/>
            <person name="Ettema T.J."/>
        </authorList>
    </citation>
    <scope>NUCLEOTIDE SEQUENCE</scope>
</reference>
<evidence type="ECO:0000256" key="1">
    <source>
        <dbReference type="ARBA" id="ARBA00022723"/>
    </source>
</evidence>
<dbReference type="PROSITE" id="PS50089">
    <property type="entry name" value="ZF_RING_2"/>
    <property type="match status" value="1"/>
</dbReference>
<feature type="non-terminal residue" evidence="5">
    <location>
        <position position="72"/>
    </location>
</feature>
<organism evidence="5">
    <name type="scientific">marine sediment metagenome</name>
    <dbReference type="NCBI Taxonomy" id="412755"/>
    <lineage>
        <taxon>unclassified sequences</taxon>
        <taxon>metagenomes</taxon>
        <taxon>ecological metagenomes</taxon>
    </lineage>
</organism>
<protein>
    <recommendedName>
        <fullName evidence="4">RING-type domain-containing protein</fullName>
    </recommendedName>
</protein>
<dbReference type="InterPro" id="IPR017907">
    <property type="entry name" value="Znf_RING_CS"/>
</dbReference>
<dbReference type="SMART" id="SM00184">
    <property type="entry name" value="RING"/>
    <property type="match status" value="1"/>
</dbReference>
<proteinExistence type="predicted"/>
<keyword evidence="3" id="KW-0862">Zinc</keyword>
<dbReference type="InterPro" id="IPR027370">
    <property type="entry name" value="Znf-RING_euk"/>
</dbReference>
<evidence type="ECO:0000313" key="5">
    <source>
        <dbReference type="EMBL" id="KKK92361.1"/>
    </source>
</evidence>
<gene>
    <name evidence="5" type="ORF">LCGC14_2703680</name>
</gene>
<dbReference type="InterPro" id="IPR047153">
    <property type="entry name" value="TRIM45/56/19-like"/>
</dbReference>
<sequence>MATDIAEETLCCGICKAVWTDPRTTACGHTFCRACIEKWIAIATSRSGCRTSCPLCRRHPLPLHAETALVLR</sequence>
<dbReference type="EMBL" id="LAZR01048245">
    <property type="protein sequence ID" value="KKK92361.1"/>
    <property type="molecule type" value="Genomic_DNA"/>
</dbReference>
<dbReference type="GO" id="GO:0061630">
    <property type="term" value="F:ubiquitin protein ligase activity"/>
    <property type="evidence" value="ECO:0007669"/>
    <property type="project" value="TreeGrafter"/>
</dbReference>
<dbReference type="SUPFAM" id="SSF57850">
    <property type="entry name" value="RING/U-box"/>
    <property type="match status" value="1"/>
</dbReference>
<dbReference type="Gene3D" id="3.30.40.10">
    <property type="entry name" value="Zinc/RING finger domain, C3HC4 (zinc finger)"/>
    <property type="match status" value="1"/>
</dbReference>
<name>A0A0F9C6Y4_9ZZZZ</name>